<proteinExistence type="predicted"/>
<keyword evidence="2" id="KW-1185">Reference proteome</keyword>
<protein>
    <submittedName>
        <fullName evidence="1">Uncharacterized protein</fullName>
    </submittedName>
</protein>
<dbReference type="Proteomes" id="UP000828390">
    <property type="component" value="Unassembled WGS sequence"/>
</dbReference>
<evidence type="ECO:0000313" key="1">
    <source>
        <dbReference type="EMBL" id="KAH3747135.1"/>
    </source>
</evidence>
<comment type="caution">
    <text evidence="1">The sequence shown here is derived from an EMBL/GenBank/DDBJ whole genome shotgun (WGS) entry which is preliminary data.</text>
</comment>
<accession>A0A9D4DEP4</accession>
<gene>
    <name evidence="1" type="ORF">DPMN_181557</name>
</gene>
<dbReference type="EMBL" id="JAIWYP010000010">
    <property type="protein sequence ID" value="KAH3747135.1"/>
    <property type="molecule type" value="Genomic_DNA"/>
</dbReference>
<sequence>MAQNAGNQVLNFKSFRGSIPTGPPPRRPVGFTFGPVGAKVIENPVKVLRKLGLSGMNLSHMI</sequence>
<name>A0A9D4DEP4_DREPO</name>
<reference evidence="1" key="1">
    <citation type="journal article" date="2019" name="bioRxiv">
        <title>The Genome of the Zebra Mussel, Dreissena polymorpha: A Resource for Invasive Species Research.</title>
        <authorList>
            <person name="McCartney M.A."/>
            <person name="Auch B."/>
            <person name="Kono T."/>
            <person name="Mallez S."/>
            <person name="Zhang Y."/>
            <person name="Obille A."/>
            <person name="Becker A."/>
            <person name="Abrahante J.E."/>
            <person name="Garbe J."/>
            <person name="Badalamenti J.P."/>
            <person name="Herman A."/>
            <person name="Mangelson H."/>
            <person name="Liachko I."/>
            <person name="Sullivan S."/>
            <person name="Sone E.D."/>
            <person name="Koren S."/>
            <person name="Silverstein K.A.T."/>
            <person name="Beckman K.B."/>
            <person name="Gohl D.M."/>
        </authorList>
    </citation>
    <scope>NUCLEOTIDE SEQUENCE</scope>
    <source>
        <strain evidence="1">Duluth1</strain>
        <tissue evidence="1">Whole animal</tissue>
    </source>
</reference>
<evidence type="ECO:0000313" key="2">
    <source>
        <dbReference type="Proteomes" id="UP000828390"/>
    </source>
</evidence>
<reference evidence="1" key="2">
    <citation type="submission" date="2020-11" db="EMBL/GenBank/DDBJ databases">
        <authorList>
            <person name="McCartney M.A."/>
            <person name="Auch B."/>
            <person name="Kono T."/>
            <person name="Mallez S."/>
            <person name="Becker A."/>
            <person name="Gohl D.M."/>
            <person name="Silverstein K.A.T."/>
            <person name="Koren S."/>
            <person name="Bechman K.B."/>
            <person name="Herman A."/>
            <person name="Abrahante J.E."/>
            <person name="Garbe J."/>
        </authorList>
    </citation>
    <scope>NUCLEOTIDE SEQUENCE</scope>
    <source>
        <strain evidence="1">Duluth1</strain>
        <tissue evidence="1">Whole animal</tissue>
    </source>
</reference>
<dbReference type="AlphaFoldDB" id="A0A9D4DEP4"/>
<organism evidence="1 2">
    <name type="scientific">Dreissena polymorpha</name>
    <name type="common">Zebra mussel</name>
    <name type="synonym">Mytilus polymorpha</name>
    <dbReference type="NCBI Taxonomy" id="45954"/>
    <lineage>
        <taxon>Eukaryota</taxon>
        <taxon>Metazoa</taxon>
        <taxon>Spiralia</taxon>
        <taxon>Lophotrochozoa</taxon>
        <taxon>Mollusca</taxon>
        <taxon>Bivalvia</taxon>
        <taxon>Autobranchia</taxon>
        <taxon>Heteroconchia</taxon>
        <taxon>Euheterodonta</taxon>
        <taxon>Imparidentia</taxon>
        <taxon>Neoheterodontei</taxon>
        <taxon>Myida</taxon>
        <taxon>Dreissenoidea</taxon>
        <taxon>Dreissenidae</taxon>
        <taxon>Dreissena</taxon>
    </lineage>
</organism>